<organism evidence="1 2">
    <name type="scientific">Plectus sambesii</name>
    <dbReference type="NCBI Taxonomy" id="2011161"/>
    <lineage>
        <taxon>Eukaryota</taxon>
        <taxon>Metazoa</taxon>
        <taxon>Ecdysozoa</taxon>
        <taxon>Nematoda</taxon>
        <taxon>Chromadorea</taxon>
        <taxon>Plectida</taxon>
        <taxon>Plectina</taxon>
        <taxon>Plectoidea</taxon>
        <taxon>Plectidae</taxon>
        <taxon>Plectus</taxon>
    </lineage>
</organism>
<dbReference type="WBParaSite" id="PSAMB.scaffold1196size34575.g11655.t1">
    <property type="protein sequence ID" value="PSAMB.scaffold1196size34575.g11655.t1"/>
    <property type="gene ID" value="PSAMB.scaffold1196size34575.g11655"/>
</dbReference>
<proteinExistence type="predicted"/>
<name>A0A914US56_9BILA</name>
<dbReference type="AlphaFoldDB" id="A0A914US56"/>
<evidence type="ECO:0000313" key="1">
    <source>
        <dbReference type="Proteomes" id="UP000887566"/>
    </source>
</evidence>
<evidence type="ECO:0000313" key="2">
    <source>
        <dbReference type="WBParaSite" id="PSAMB.scaffold1196size34575.g11655.t1"/>
    </source>
</evidence>
<keyword evidence="1" id="KW-1185">Reference proteome</keyword>
<sequence length="228" mass="26352">MLYEAERAWEPGLTQISTFHSEESEDWIAMKNFLVPNIERFNITLEQLKSVLDGKFCSLPEGNPPYNQLLRLAYFPSGKTECIAGSKISFIGVETICFRLIGYQNYLHQLGTTELVYSDPYNDGKDQAWCQEMTIDLGSESRSTPRRATTRNETHTYYYNRFFDPVYINMDIGIKALYRKLPYVKGDIQCSSDTSREECENKCLRGWIMAHCHCWPITFNLTGKSEIA</sequence>
<protein>
    <submittedName>
        <fullName evidence="2">Uncharacterized protein</fullName>
    </submittedName>
</protein>
<reference evidence="2" key="1">
    <citation type="submission" date="2022-11" db="UniProtKB">
        <authorList>
            <consortium name="WormBaseParasite"/>
        </authorList>
    </citation>
    <scope>IDENTIFICATION</scope>
</reference>
<dbReference type="Proteomes" id="UP000887566">
    <property type="component" value="Unplaced"/>
</dbReference>
<accession>A0A914US56</accession>